<name>A0A949TPR2_9CLOT</name>
<evidence type="ECO:0000256" key="1">
    <source>
        <dbReference type="SAM" id="Phobius"/>
    </source>
</evidence>
<dbReference type="RefSeq" id="WP_218321369.1">
    <property type="nucleotide sequence ID" value="NZ_JAEEGC010000072.1"/>
</dbReference>
<feature type="transmembrane region" description="Helical" evidence="1">
    <location>
        <begin position="51"/>
        <end position="74"/>
    </location>
</feature>
<feature type="transmembrane region" description="Helical" evidence="1">
    <location>
        <begin position="20"/>
        <end position="39"/>
    </location>
</feature>
<keyword evidence="3" id="KW-1185">Reference proteome</keyword>
<keyword evidence="1" id="KW-0472">Membrane</keyword>
<reference evidence="2" key="1">
    <citation type="submission" date="2020-12" db="EMBL/GenBank/DDBJ databases">
        <title>Clostridium thailandense sp. nov., a novel acetogenic bacterium isolated from peat land soil in Thailand.</title>
        <authorList>
            <person name="Chaikitkaew S."/>
            <person name="Birkeland N.K."/>
        </authorList>
    </citation>
    <scope>NUCLEOTIDE SEQUENCE</scope>
    <source>
        <strain evidence="2">PL3</strain>
    </source>
</reference>
<accession>A0A949TPR2</accession>
<organism evidence="2 3">
    <name type="scientific">Clostridium thailandense</name>
    <dbReference type="NCBI Taxonomy" id="2794346"/>
    <lineage>
        <taxon>Bacteria</taxon>
        <taxon>Bacillati</taxon>
        <taxon>Bacillota</taxon>
        <taxon>Clostridia</taxon>
        <taxon>Eubacteriales</taxon>
        <taxon>Clostridiaceae</taxon>
        <taxon>Clostridium</taxon>
    </lineage>
</organism>
<keyword evidence="1" id="KW-0812">Transmembrane</keyword>
<gene>
    <name evidence="2" type="ORF">I6U48_15490</name>
</gene>
<protein>
    <submittedName>
        <fullName evidence="2">Uncharacterized protein</fullName>
    </submittedName>
</protein>
<evidence type="ECO:0000313" key="3">
    <source>
        <dbReference type="Proteomes" id="UP000694308"/>
    </source>
</evidence>
<proteinExistence type="predicted"/>
<keyword evidence="1" id="KW-1133">Transmembrane helix</keyword>
<evidence type="ECO:0000313" key="2">
    <source>
        <dbReference type="EMBL" id="MBV7274307.1"/>
    </source>
</evidence>
<dbReference type="Proteomes" id="UP000694308">
    <property type="component" value="Unassembled WGS sequence"/>
</dbReference>
<comment type="caution">
    <text evidence="2">The sequence shown here is derived from an EMBL/GenBank/DDBJ whole genome shotgun (WGS) entry which is preliminary data.</text>
</comment>
<dbReference type="AlphaFoldDB" id="A0A949TPR2"/>
<dbReference type="EMBL" id="JAEEGC010000072">
    <property type="protein sequence ID" value="MBV7274307.1"/>
    <property type="molecule type" value="Genomic_DNA"/>
</dbReference>
<sequence length="96" mass="10906">MDFSFRRVNALFVKELRDFIRNPNVLVMCIFPIMFALLYGKMMTNQIPKSIALALSLITSLTMIGCLVAAMLIAEEKEIASLLLFVFTCQKVKLDK</sequence>